<dbReference type="SUPFAM" id="SSF47413">
    <property type="entry name" value="lambda repressor-like DNA-binding domains"/>
    <property type="match status" value="1"/>
</dbReference>
<feature type="region of interest" description="Disordered" evidence="1">
    <location>
        <begin position="171"/>
        <end position="194"/>
    </location>
</feature>
<gene>
    <name evidence="3" type="ORF">DM39_6954</name>
</gene>
<evidence type="ECO:0000256" key="1">
    <source>
        <dbReference type="SAM" id="MobiDB-lite"/>
    </source>
</evidence>
<dbReference type="Pfam" id="PF13560">
    <property type="entry name" value="HTH_31"/>
    <property type="match status" value="1"/>
</dbReference>
<evidence type="ECO:0000313" key="4">
    <source>
        <dbReference type="Proteomes" id="UP000029413"/>
    </source>
</evidence>
<dbReference type="Proteomes" id="UP000029413">
    <property type="component" value="Chromosome 3"/>
</dbReference>
<accession>A0AAN0VKA5</accession>
<dbReference type="AlphaFoldDB" id="A0AAN0VKA5"/>
<proteinExistence type="predicted"/>
<organism evidence="3 4">
    <name type="scientific">Burkholderia cenocepacia</name>
    <dbReference type="NCBI Taxonomy" id="95486"/>
    <lineage>
        <taxon>Bacteria</taxon>
        <taxon>Pseudomonadati</taxon>
        <taxon>Pseudomonadota</taxon>
        <taxon>Betaproteobacteria</taxon>
        <taxon>Burkholderiales</taxon>
        <taxon>Burkholderiaceae</taxon>
        <taxon>Burkholderia</taxon>
        <taxon>Burkholderia cepacia complex</taxon>
    </lineage>
</organism>
<keyword evidence="4" id="KW-1185">Reference proteome</keyword>
<dbReference type="SMART" id="SM00530">
    <property type="entry name" value="HTH_XRE"/>
    <property type="match status" value="1"/>
</dbReference>
<dbReference type="KEGG" id="bcen:DM39_6954"/>
<feature type="compositionally biased region" description="Low complexity" evidence="1">
    <location>
        <begin position="171"/>
        <end position="186"/>
    </location>
</feature>
<dbReference type="InterPro" id="IPR001387">
    <property type="entry name" value="Cro/C1-type_HTH"/>
</dbReference>
<evidence type="ECO:0000313" key="3">
    <source>
        <dbReference type="EMBL" id="AIO30604.1"/>
    </source>
</evidence>
<dbReference type="InterPro" id="IPR010982">
    <property type="entry name" value="Lambda_DNA-bd_dom_sf"/>
</dbReference>
<reference evidence="3 4" key="1">
    <citation type="submission" date="2014-05" db="EMBL/GenBank/DDBJ databases">
        <authorList>
            <person name="Bishop-Lilly K.A."/>
            <person name="Broomall S.M."/>
            <person name="Chain P.S."/>
            <person name="Chertkov O."/>
            <person name="Coyne S.R."/>
            <person name="Daligault H.E."/>
            <person name="Davenport K.W."/>
            <person name="Erkkila T."/>
            <person name="Frey K.G."/>
            <person name="Gibbons H.S."/>
            <person name="Gu W."/>
            <person name="Jaissle J."/>
            <person name="Johnson S.L."/>
            <person name="Koroleva G.I."/>
            <person name="Ladner J.T."/>
            <person name="Lo C.-C."/>
            <person name="Minogue T.D."/>
            <person name="Munk C."/>
            <person name="Palacios G.F."/>
            <person name="Redden C.L."/>
            <person name="Rosenzweig C.N."/>
            <person name="Scholz M.B."/>
            <person name="Teshima H."/>
            <person name="Xu Y."/>
        </authorList>
    </citation>
    <scope>NUCLEOTIDE SEQUENCE [LARGE SCALE GENOMIC DNA]</scope>
    <source>
        <strain evidence="3 4">DDS 22E-1</strain>
    </source>
</reference>
<dbReference type="GO" id="GO:0003677">
    <property type="term" value="F:DNA binding"/>
    <property type="evidence" value="ECO:0007669"/>
    <property type="project" value="InterPro"/>
</dbReference>
<dbReference type="Gene3D" id="1.10.260.40">
    <property type="entry name" value="lambda repressor-like DNA-binding domains"/>
    <property type="match status" value="1"/>
</dbReference>
<dbReference type="CDD" id="cd00093">
    <property type="entry name" value="HTH_XRE"/>
    <property type="match status" value="1"/>
</dbReference>
<dbReference type="EMBL" id="CP007782">
    <property type="protein sequence ID" value="AIO30604.1"/>
    <property type="molecule type" value="Genomic_DNA"/>
</dbReference>
<protein>
    <submittedName>
        <fullName evidence="3">Helix-turn-helix domain protein</fullName>
    </submittedName>
</protein>
<feature type="domain" description="HTH cro/C1-type" evidence="2">
    <location>
        <begin position="14"/>
        <end position="69"/>
    </location>
</feature>
<evidence type="ECO:0000259" key="2">
    <source>
        <dbReference type="SMART" id="SM00530"/>
    </source>
</evidence>
<sequence>MRYTIEQAADIGGVIRAARKAQQLRQDDAAGSVGVSESFMVKAERGADTVQWGKVFQILQGLGVQVVVDIPDVSGELLERQSARASLRADIRARRAAERLLLRAAAAQSAAAATAASASPTSAPPAPPAPPASARLLAAARLVLARREAAGDAGRDPARAAAVEIARRVLADAGEPGAPPAAAARANDGEVSDD</sequence>
<name>A0AAN0VKA5_9BURK</name>